<organism evidence="3 4">
    <name type="scientific">Nostocoides japonicum T1-X7</name>
    <dbReference type="NCBI Taxonomy" id="1194083"/>
    <lineage>
        <taxon>Bacteria</taxon>
        <taxon>Bacillati</taxon>
        <taxon>Actinomycetota</taxon>
        <taxon>Actinomycetes</taxon>
        <taxon>Micrococcales</taxon>
        <taxon>Intrasporangiaceae</taxon>
        <taxon>Nostocoides</taxon>
    </lineage>
</organism>
<feature type="region of interest" description="Disordered" evidence="1">
    <location>
        <begin position="1"/>
        <end position="35"/>
    </location>
</feature>
<dbReference type="SUPFAM" id="SSF53474">
    <property type="entry name" value="alpha/beta-Hydrolases"/>
    <property type="match status" value="1"/>
</dbReference>
<feature type="compositionally biased region" description="Polar residues" evidence="1">
    <location>
        <begin position="1"/>
        <end position="11"/>
    </location>
</feature>
<dbReference type="Gene3D" id="3.40.50.1820">
    <property type="entry name" value="alpha/beta hydrolase"/>
    <property type="match status" value="1"/>
</dbReference>
<name>A0A077LX12_9MICO</name>
<gene>
    <name evidence="3" type="ORF">BN12_1900009</name>
</gene>
<evidence type="ECO:0000256" key="1">
    <source>
        <dbReference type="SAM" id="MobiDB-lite"/>
    </source>
</evidence>
<dbReference type="InterPro" id="IPR000073">
    <property type="entry name" value="AB_hydrolase_1"/>
</dbReference>
<keyword evidence="4" id="KW-1185">Reference proteome</keyword>
<feature type="compositionally biased region" description="Pro residues" evidence="1">
    <location>
        <begin position="17"/>
        <end position="31"/>
    </location>
</feature>
<sequence length="342" mass="36757">MSISRSITQSVLRRAPQPAPEEPATDGPPPVDGTRVPAYLLAMSRSARRRGAETGRAARDLATDGLRVVTSPTVLAGVAAESAWVAAHVLTYPAGLLDDREREGRDGYRIEHLPPSRRGLLVSDVEAAGTPILLVHGLVDNRSVFTVMRRGLARRGFGHVMTMNYSPLADDVRVIADRLGRHVERLVERTGYERVHIVGHSLGGLAARYYVTRLCGDERVHTVVTLGTPHEGSVLAYAWPGRLGRQLRPGSSLLRELAEPGPECRTRFVAYWSDLDQLVLPHRSAALTHPDLDVTNVALHAVGHLSLPVVGAVVHGISTTLAHLDTAGGTVVPGVSPLAGRV</sequence>
<comment type="caution">
    <text evidence="3">The sequence shown here is derived from an EMBL/GenBank/DDBJ whole genome shotgun (WGS) entry which is preliminary data.</text>
</comment>
<accession>A0A077LX12</accession>
<dbReference type="Proteomes" id="UP000035721">
    <property type="component" value="Unassembled WGS sequence"/>
</dbReference>
<dbReference type="AlphaFoldDB" id="A0A077LX12"/>
<protein>
    <submittedName>
        <fullName evidence="3">Putative secreted lipase</fullName>
    </submittedName>
</protein>
<dbReference type="PANTHER" id="PTHR37946">
    <property type="entry name" value="SLL1969 PROTEIN"/>
    <property type="match status" value="1"/>
</dbReference>
<dbReference type="Pfam" id="PF00561">
    <property type="entry name" value="Abhydrolase_1"/>
    <property type="match status" value="1"/>
</dbReference>
<evidence type="ECO:0000313" key="4">
    <source>
        <dbReference type="Proteomes" id="UP000035721"/>
    </source>
</evidence>
<proteinExistence type="predicted"/>
<dbReference type="PANTHER" id="PTHR37946:SF1">
    <property type="entry name" value="SLL1969 PROTEIN"/>
    <property type="match status" value="1"/>
</dbReference>
<evidence type="ECO:0000259" key="2">
    <source>
        <dbReference type="Pfam" id="PF00561"/>
    </source>
</evidence>
<feature type="domain" description="AB hydrolase-1" evidence="2">
    <location>
        <begin position="131"/>
        <end position="239"/>
    </location>
</feature>
<reference evidence="3 4" key="1">
    <citation type="journal article" date="2013" name="ISME J.">
        <title>A metabolic model for members of the genus Tetrasphaera involved in enhanced biological phosphorus removal.</title>
        <authorList>
            <person name="Kristiansen R."/>
            <person name="Nguyen H.T.T."/>
            <person name="Saunders A.M."/>
            <person name="Nielsen J.L."/>
            <person name="Wimmer R."/>
            <person name="Le V.Q."/>
            <person name="McIlroy S.J."/>
            <person name="Petrovski S."/>
            <person name="Seviour R.J."/>
            <person name="Calteau A."/>
            <person name="Nielsen K.L."/>
            <person name="Nielsen P.H."/>
        </authorList>
    </citation>
    <scope>NUCLEOTIDE SEQUENCE [LARGE SCALE GENOMIC DNA]</scope>
    <source>
        <strain evidence="3 4">T1-X7</strain>
    </source>
</reference>
<evidence type="ECO:0000313" key="3">
    <source>
        <dbReference type="EMBL" id="CCH77402.1"/>
    </source>
</evidence>
<dbReference type="GO" id="GO:0003824">
    <property type="term" value="F:catalytic activity"/>
    <property type="evidence" value="ECO:0007669"/>
    <property type="project" value="UniProtKB-ARBA"/>
</dbReference>
<dbReference type="RefSeq" id="WP_235432446.1">
    <property type="nucleotide sequence ID" value="NZ_HF570958.1"/>
</dbReference>
<dbReference type="STRING" id="1194083.BN12_1900009"/>
<dbReference type="EMBL" id="CAJB01000102">
    <property type="protein sequence ID" value="CCH77402.1"/>
    <property type="molecule type" value="Genomic_DNA"/>
</dbReference>
<dbReference type="InterPro" id="IPR029058">
    <property type="entry name" value="AB_hydrolase_fold"/>
</dbReference>